<dbReference type="InterPro" id="IPR009339">
    <property type="entry name" value="DUF998"/>
</dbReference>
<name>A0ABP4CE71_9ACTN</name>
<dbReference type="EMBL" id="BAAAHH010000035">
    <property type="protein sequence ID" value="GAA0964653.1"/>
    <property type="molecule type" value="Genomic_DNA"/>
</dbReference>
<feature type="transmembrane region" description="Helical" evidence="1">
    <location>
        <begin position="122"/>
        <end position="141"/>
    </location>
</feature>
<feature type="transmembrane region" description="Helical" evidence="1">
    <location>
        <begin position="74"/>
        <end position="92"/>
    </location>
</feature>
<proteinExistence type="predicted"/>
<dbReference type="Pfam" id="PF06197">
    <property type="entry name" value="DUF998"/>
    <property type="match status" value="1"/>
</dbReference>
<sequence length="199" mass="20883">MTTLLWTGAAGAWLFPVVFLLDGSTRPGYRQIRHPVSALALGPRGRLQTANFIVCGLAVAAAAAPLGDATGSPLLAIATGVFGLALVASGVFPMDPMRGYPPGTPDGTPEDLSSRHHLHDQAGMAVFTSLPAAAFIAAFVLEDPVWKWYSGLTATAFTAGFLAFGHAWETDAAYTGLIQRVTIICGWIWLGLLFLQAAS</sequence>
<accession>A0ABP4CE71</accession>
<feature type="transmembrane region" description="Helical" evidence="1">
    <location>
        <begin position="148"/>
        <end position="168"/>
    </location>
</feature>
<evidence type="ECO:0000256" key="1">
    <source>
        <dbReference type="SAM" id="Phobius"/>
    </source>
</evidence>
<comment type="caution">
    <text evidence="2">The sequence shown here is derived from an EMBL/GenBank/DDBJ whole genome shotgun (WGS) entry which is preliminary data.</text>
</comment>
<keyword evidence="1" id="KW-0812">Transmembrane</keyword>
<protein>
    <submittedName>
        <fullName evidence="2">DUF998 domain-containing protein</fullName>
    </submittedName>
</protein>
<evidence type="ECO:0000313" key="3">
    <source>
        <dbReference type="Proteomes" id="UP001500665"/>
    </source>
</evidence>
<feature type="transmembrane region" description="Helical" evidence="1">
    <location>
        <begin position="174"/>
        <end position="195"/>
    </location>
</feature>
<keyword evidence="1" id="KW-0472">Membrane</keyword>
<dbReference type="RefSeq" id="WP_344244984.1">
    <property type="nucleotide sequence ID" value="NZ_BAAAHH010000035.1"/>
</dbReference>
<organism evidence="2 3">
    <name type="scientific">Actinocorallia libanotica</name>
    <dbReference type="NCBI Taxonomy" id="46162"/>
    <lineage>
        <taxon>Bacteria</taxon>
        <taxon>Bacillati</taxon>
        <taxon>Actinomycetota</taxon>
        <taxon>Actinomycetes</taxon>
        <taxon>Streptosporangiales</taxon>
        <taxon>Thermomonosporaceae</taxon>
        <taxon>Actinocorallia</taxon>
    </lineage>
</organism>
<reference evidence="3" key="1">
    <citation type="journal article" date="2019" name="Int. J. Syst. Evol. Microbiol.">
        <title>The Global Catalogue of Microorganisms (GCM) 10K type strain sequencing project: providing services to taxonomists for standard genome sequencing and annotation.</title>
        <authorList>
            <consortium name="The Broad Institute Genomics Platform"/>
            <consortium name="The Broad Institute Genome Sequencing Center for Infectious Disease"/>
            <person name="Wu L."/>
            <person name="Ma J."/>
        </authorList>
    </citation>
    <scope>NUCLEOTIDE SEQUENCE [LARGE SCALE GENOMIC DNA]</scope>
    <source>
        <strain evidence="3">JCM 10696</strain>
    </source>
</reference>
<evidence type="ECO:0000313" key="2">
    <source>
        <dbReference type="EMBL" id="GAA0964653.1"/>
    </source>
</evidence>
<keyword evidence="3" id="KW-1185">Reference proteome</keyword>
<gene>
    <name evidence="2" type="ORF">GCM10009550_63010</name>
</gene>
<keyword evidence="1" id="KW-1133">Transmembrane helix</keyword>
<dbReference type="Proteomes" id="UP001500665">
    <property type="component" value="Unassembled WGS sequence"/>
</dbReference>